<dbReference type="Proteomes" id="UP000048984">
    <property type="component" value="Unassembled WGS sequence"/>
</dbReference>
<dbReference type="STRING" id="665126.ABB55_11425"/>
<evidence type="ECO:0000313" key="1">
    <source>
        <dbReference type="EMBL" id="KPL55832.1"/>
    </source>
</evidence>
<dbReference type="AlphaFoldDB" id="A0A0P6WLV6"/>
<comment type="caution">
    <text evidence="1">The sequence shown here is derived from an EMBL/GenBank/DDBJ whole genome shotgun (WGS) entry which is preliminary data.</text>
</comment>
<organism evidence="1 2">
    <name type="scientific">Prosthecodimorpha hirschii</name>
    <dbReference type="NCBI Taxonomy" id="665126"/>
    <lineage>
        <taxon>Bacteria</taxon>
        <taxon>Pseudomonadati</taxon>
        <taxon>Pseudomonadota</taxon>
        <taxon>Alphaproteobacteria</taxon>
        <taxon>Hyphomicrobiales</taxon>
        <taxon>Ancalomicrobiaceae</taxon>
        <taxon>Prosthecodimorpha</taxon>
    </lineage>
</organism>
<name>A0A0P6WLV6_9HYPH</name>
<evidence type="ECO:0000313" key="2">
    <source>
        <dbReference type="Proteomes" id="UP000048984"/>
    </source>
</evidence>
<sequence>MRSRLQSGAPVSQFAVYVLQRATTFDEFLRNATDEIADIDGEKWIFRNQIDYLSDRNGNVMVDFIGRFESLSEDISKVSQRVLGRSVEFPHLNASGRSDYRSYYTDELADLVARRYARDIQTFGYSFD</sequence>
<dbReference type="InterPro" id="IPR005331">
    <property type="entry name" value="Sulfotransferase"/>
</dbReference>
<dbReference type="GO" id="GO:0008146">
    <property type="term" value="F:sulfotransferase activity"/>
    <property type="evidence" value="ECO:0007669"/>
    <property type="project" value="InterPro"/>
</dbReference>
<gene>
    <name evidence="1" type="ORF">ABB55_11425</name>
</gene>
<dbReference type="EMBL" id="LJYW01000001">
    <property type="protein sequence ID" value="KPL55832.1"/>
    <property type="molecule type" value="Genomic_DNA"/>
</dbReference>
<proteinExistence type="predicted"/>
<accession>A0A0P6WLV6</accession>
<reference evidence="1 2" key="2">
    <citation type="submission" date="2015-10" db="EMBL/GenBank/DDBJ databases">
        <title>Draft Genome Sequence of Prosthecomicrobium hirschii ATCC 27832.</title>
        <authorList>
            <person name="Daniel J."/>
            <person name="Givan S.A."/>
            <person name="Brun Y.V."/>
            <person name="Brown P.J."/>
        </authorList>
    </citation>
    <scope>NUCLEOTIDE SEQUENCE [LARGE SCALE GENOMIC DNA]</scope>
    <source>
        <strain evidence="1 2">16</strain>
    </source>
</reference>
<keyword evidence="2" id="KW-1185">Reference proteome</keyword>
<protein>
    <submittedName>
        <fullName evidence="1">Uncharacterized protein</fullName>
    </submittedName>
</protein>
<dbReference type="GO" id="GO:0016020">
    <property type="term" value="C:membrane"/>
    <property type="evidence" value="ECO:0007669"/>
    <property type="project" value="InterPro"/>
</dbReference>
<dbReference type="Pfam" id="PF03567">
    <property type="entry name" value="Sulfotransfer_2"/>
    <property type="match status" value="1"/>
</dbReference>
<reference evidence="1 2" key="1">
    <citation type="submission" date="2015-09" db="EMBL/GenBank/DDBJ databases">
        <authorList>
            <person name="Jackson K.R."/>
            <person name="Lunt B.L."/>
            <person name="Fisher J.N.B."/>
            <person name="Gardner A.V."/>
            <person name="Bailey M.E."/>
            <person name="Deus L.M."/>
            <person name="Earl A.S."/>
            <person name="Gibby P.D."/>
            <person name="Hartmann K.A."/>
            <person name="Liu J.E."/>
            <person name="Manci A.M."/>
            <person name="Nielsen D.A."/>
            <person name="Solomon M.B."/>
            <person name="Breakwell D.P."/>
            <person name="Burnett S.H."/>
            <person name="Grose J.H."/>
        </authorList>
    </citation>
    <scope>NUCLEOTIDE SEQUENCE [LARGE SCALE GENOMIC DNA]</scope>
    <source>
        <strain evidence="1 2">16</strain>
    </source>
</reference>